<reference evidence="1 2" key="1">
    <citation type="journal article" date="2023" name="Int. J. Syst. Evol. Microbiol.">
        <title>Methylocystis iwaonis sp. nov., a type II methane-oxidizing bacterium from surface soil of a rice paddy field in Japan, and emended description of the genus Methylocystis (ex Whittenbury et al. 1970) Bowman et al. 1993.</title>
        <authorList>
            <person name="Kaise H."/>
            <person name="Sawadogo J.B."/>
            <person name="Alam M.S."/>
            <person name="Ueno C."/>
            <person name="Dianou D."/>
            <person name="Shinjo R."/>
            <person name="Asakawa S."/>
        </authorList>
    </citation>
    <scope>NUCLEOTIDE SEQUENCE [LARGE SCALE GENOMIC DNA]</scope>
    <source>
        <strain evidence="1 2">SS37A-Re</strain>
    </source>
</reference>
<evidence type="ECO:0000313" key="1">
    <source>
        <dbReference type="EMBL" id="BDV34538.1"/>
    </source>
</evidence>
<gene>
    <name evidence="1" type="ORF">SS37A_20670</name>
</gene>
<name>A0ABN6VFW6_9HYPH</name>
<dbReference type="Proteomes" id="UP001317629">
    <property type="component" value="Chromosome"/>
</dbReference>
<evidence type="ECO:0000313" key="2">
    <source>
        <dbReference type="Proteomes" id="UP001317629"/>
    </source>
</evidence>
<sequence>MPRQPAASFVPDPQALVGTCRRFGPFGPPYEIIGIGAEEPRGDRWMKIRVLETGEVADYKFSDILDDPKER</sequence>
<dbReference type="Pfam" id="PF17375">
    <property type="entry name" value="DUF5397"/>
    <property type="match status" value="1"/>
</dbReference>
<protein>
    <submittedName>
        <fullName evidence="1">Uncharacterized protein</fullName>
    </submittedName>
</protein>
<organism evidence="1 2">
    <name type="scientific">Methylocystis iwaonis</name>
    <dbReference type="NCBI Taxonomy" id="2885079"/>
    <lineage>
        <taxon>Bacteria</taxon>
        <taxon>Pseudomonadati</taxon>
        <taxon>Pseudomonadota</taxon>
        <taxon>Alphaproteobacteria</taxon>
        <taxon>Hyphomicrobiales</taxon>
        <taxon>Methylocystaceae</taxon>
        <taxon>Methylocystis</taxon>
    </lineage>
</organism>
<dbReference type="InterPro" id="IPR035335">
    <property type="entry name" value="DUF5397"/>
</dbReference>
<accession>A0ABN6VFW6</accession>
<dbReference type="EMBL" id="AP027142">
    <property type="protein sequence ID" value="BDV34538.1"/>
    <property type="molecule type" value="Genomic_DNA"/>
</dbReference>
<proteinExistence type="predicted"/>
<keyword evidence="2" id="KW-1185">Reference proteome</keyword>